<gene>
    <name evidence="9" type="ordered locus">Lebu_1777</name>
</gene>
<dbReference type="PANTHER" id="PTHR12815:SF47">
    <property type="entry name" value="TRANSLOCATION AND ASSEMBLY MODULE SUBUNIT TAMA"/>
    <property type="match status" value="1"/>
</dbReference>
<feature type="compositionally biased region" description="Polar residues" evidence="6">
    <location>
        <begin position="39"/>
        <end position="48"/>
    </location>
</feature>
<dbReference type="Gene3D" id="2.40.160.50">
    <property type="entry name" value="membrane protein fhac: a member of the omp85/tpsb transporter family"/>
    <property type="match status" value="1"/>
</dbReference>
<dbReference type="eggNOG" id="COG4775">
    <property type="taxonomic scope" value="Bacteria"/>
</dbReference>
<feature type="domain" description="POTRA" evidence="8">
    <location>
        <begin position="292"/>
        <end position="366"/>
    </location>
</feature>
<evidence type="ECO:0000256" key="4">
    <source>
        <dbReference type="ARBA" id="ARBA00023136"/>
    </source>
</evidence>
<proteinExistence type="predicted"/>
<dbReference type="OrthoDB" id="9776356at2"/>
<keyword evidence="3 7" id="KW-0732">Signal</keyword>
<evidence type="ECO:0000313" key="9">
    <source>
        <dbReference type="EMBL" id="ACV39644.1"/>
    </source>
</evidence>
<feature type="domain" description="POTRA" evidence="8">
    <location>
        <begin position="125"/>
        <end position="197"/>
    </location>
</feature>
<name>C7NBW3_LEPBD</name>
<evidence type="ECO:0000256" key="3">
    <source>
        <dbReference type="ARBA" id="ARBA00022729"/>
    </source>
</evidence>
<comment type="subcellular location">
    <subcellularLocation>
        <location evidence="1">Membrane</location>
    </subcellularLocation>
</comment>
<keyword evidence="4" id="KW-0472">Membrane</keyword>
<keyword evidence="10" id="KW-1185">Reference proteome</keyword>
<dbReference type="RefSeq" id="WP_015769983.1">
    <property type="nucleotide sequence ID" value="NC_013192.1"/>
</dbReference>
<dbReference type="Pfam" id="PF01103">
    <property type="entry name" value="Omp85"/>
    <property type="match status" value="1"/>
</dbReference>
<dbReference type="PANTHER" id="PTHR12815">
    <property type="entry name" value="SORTING AND ASSEMBLY MACHINERY SAMM50 PROTEIN FAMILY MEMBER"/>
    <property type="match status" value="1"/>
</dbReference>
<keyword evidence="2" id="KW-0812">Transmembrane</keyword>
<evidence type="ECO:0000313" key="10">
    <source>
        <dbReference type="Proteomes" id="UP000001910"/>
    </source>
</evidence>
<accession>C7NBW3</accession>
<evidence type="ECO:0000256" key="2">
    <source>
        <dbReference type="ARBA" id="ARBA00022692"/>
    </source>
</evidence>
<feature type="region of interest" description="Disordered" evidence="6">
    <location>
        <begin position="39"/>
        <end position="73"/>
    </location>
</feature>
<dbReference type="HOGENOM" id="CLU_007664_4_1_0"/>
<organism evidence="9 10">
    <name type="scientific">Leptotrichia buccalis (strain ATCC 14201 / DSM 1135 / JCM 12969 / NCTC 10249 / C-1013-b)</name>
    <dbReference type="NCBI Taxonomy" id="523794"/>
    <lineage>
        <taxon>Bacteria</taxon>
        <taxon>Fusobacteriati</taxon>
        <taxon>Fusobacteriota</taxon>
        <taxon>Fusobacteriia</taxon>
        <taxon>Fusobacteriales</taxon>
        <taxon>Leptotrichiaceae</taxon>
        <taxon>Leptotrichia</taxon>
    </lineage>
</organism>
<sequence>MSRQKVKNKIYALIVVVTLFVSVNNLSQAEEKSKIIGTNGTNELADNQSTSSEEESEAADTVSEKNEASSVNSANSLTFDDEIESVQVKGKKIKIKKVKTKNNAKNKNKNKEKDLPQIPEQKIDYKVGSINLSQSSGEVPSELLTSQIPVRTGDDYSNKSLSDIYLSLRRLGYVADVNVFPQAEGNNVNIAVEVSEAQNAGEILKRQQLQQELKRETNYTVTTVDIQGTKLLNKEDYLKDLPIKSGDIFIPQKAIDGAQKIFKSGYFSAVEPKIDRKADNTVSVLYEVRENPIIQGMNFEGNTLFSNEEIGKALKVKVGEILNSNLLDPDDNGILDLYNKNGYTLVRIESINVSEDGILNLGLTEGVVDSVEYSKAPSKRDNERQSLKHTTLRTKPYVFERYQKIIPGDIFEEKNVAATLKELYRTGIFTSIVPKIGGKEEDPNARIVEFVVEERPTTTINGSISYGTSVGLVGEVKLSDSNFLGRAQDAAITLSASNKGDKTFELSWFDPWLRGTERVQAGGSAYWTESVDDNAEKDEVEKVKRIGTRWTIGKGLNSDIFVRLSARYEHFKELFGNKTVNDKYNLVALTPMLIYNTRDNDYSPTKGIYATLSYERGELIKDPRQYDQFEADLRAYHPTFFGEKNVMAYRVAWGKTGSGTPEALKFSIGGAESLRGYDSGAFDGYDKFHATIENRTKINDTIQLVAFFDIGNAWQREGRDPVTGKRVYKPNRKEAHDFKELKKGYGVGVRLNTPIGPLRFDYGWPMDPEKKGEKKDKGKFYFSFGQSF</sequence>
<dbReference type="PROSITE" id="PS51779">
    <property type="entry name" value="POTRA"/>
    <property type="match status" value="2"/>
</dbReference>
<dbReference type="InterPro" id="IPR034746">
    <property type="entry name" value="POTRA"/>
</dbReference>
<evidence type="ECO:0000256" key="5">
    <source>
        <dbReference type="ARBA" id="ARBA00023237"/>
    </source>
</evidence>
<dbReference type="GO" id="GO:0019867">
    <property type="term" value="C:outer membrane"/>
    <property type="evidence" value="ECO:0007669"/>
    <property type="project" value="InterPro"/>
</dbReference>
<dbReference type="InterPro" id="IPR000184">
    <property type="entry name" value="Bac_surfAg_D15"/>
</dbReference>
<feature type="chain" id="PRO_5002980953" evidence="7">
    <location>
        <begin position="30"/>
        <end position="788"/>
    </location>
</feature>
<dbReference type="Gene3D" id="3.10.20.310">
    <property type="entry name" value="membrane protein fhac"/>
    <property type="match status" value="4"/>
</dbReference>
<dbReference type="AlphaFoldDB" id="C7NBW3"/>
<dbReference type="Proteomes" id="UP000001910">
    <property type="component" value="Chromosome"/>
</dbReference>
<evidence type="ECO:0000259" key="8">
    <source>
        <dbReference type="PROSITE" id="PS51779"/>
    </source>
</evidence>
<dbReference type="InterPro" id="IPR039910">
    <property type="entry name" value="D15-like"/>
</dbReference>
<dbReference type="STRING" id="523794.Lebu_1777"/>
<reference evidence="9 10" key="1">
    <citation type="journal article" date="2009" name="Stand. Genomic Sci.">
        <title>Complete genome sequence of Leptotrichia buccalis type strain (C-1013-b).</title>
        <authorList>
            <person name="Ivanova N."/>
            <person name="Gronow S."/>
            <person name="Lapidus A."/>
            <person name="Copeland A."/>
            <person name="Glavina Del Rio T."/>
            <person name="Nolan M."/>
            <person name="Lucas S."/>
            <person name="Chen F."/>
            <person name="Tice H."/>
            <person name="Cheng J.F."/>
            <person name="Saunders E."/>
            <person name="Bruce D."/>
            <person name="Goodwin L."/>
            <person name="Brettin T."/>
            <person name="Detter J.C."/>
            <person name="Han C."/>
            <person name="Pitluck S."/>
            <person name="Mikhailova N."/>
            <person name="Pati A."/>
            <person name="Mavrommatis K."/>
            <person name="Chen A."/>
            <person name="Palaniappan K."/>
            <person name="Land M."/>
            <person name="Hauser L."/>
            <person name="Chang Y.J."/>
            <person name="Jeffries C.D."/>
            <person name="Chain P."/>
            <person name="Rohde C."/>
            <person name="Goker M."/>
            <person name="Bristow J."/>
            <person name="Eisen J.A."/>
            <person name="Markowitz V."/>
            <person name="Hugenholtz P."/>
            <person name="Kyrpides N.C."/>
            <person name="Klenk H.P."/>
        </authorList>
    </citation>
    <scope>NUCLEOTIDE SEQUENCE [LARGE SCALE GENOMIC DNA]</scope>
    <source>
        <strain evidence="10">ATCC 14201 / DSM 1135 / JCM 12969 / NCTC 10249 / C-1013-b</strain>
    </source>
</reference>
<dbReference type="Pfam" id="PF07244">
    <property type="entry name" value="POTRA"/>
    <property type="match status" value="3"/>
</dbReference>
<feature type="signal peptide" evidence="7">
    <location>
        <begin position="1"/>
        <end position="29"/>
    </location>
</feature>
<dbReference type="KEGG" id="lba:Lebu_1777"/>
<evidence type="ECO:0000256" key="7">
    <source>
        <dbReference type="SAM" id="SignalP"/>
    </source>
</evidence>
<dbReference type="EMBL" id="CP001685">
    <property type="protein sequence ID" value="ACV39644.1"/>
    <property type="molecule type" value="Genomic_DNA"/>
</dbReference>
<dbReference type="InterPro" id="IPR010827">
    <property type="entry name" value="BamA/TamA_POTRA"/>
</dbReference>
<evidence type="ECO:0000256" key="6">
    <source>
        <dbReference type="SAM" id="MobiDB-lite"/>
    </source>
</evidence>
<protein>
    <submittedName>
        <fullName evidence="9">Surface antigen (D15)</fullName>
    </submittedName>
</protein>
<evidence type="ECO:0000256" key="1">
    <source>
        <dbReference type="ARBA" id="ARBA00004370"/>
    </source>
</evidence>
<keyword evidence="5" id="KW-0998">Cell outer membrane</keyword>